<dbReference type="AlphaFoldDB" id="A0A8B6X7B3"/>
<proteinExistence type="predicted"/>
<keyword evidence="1" id="KW-1185">Reference proteome</keyword>
<dbReference type="RefSeq" id="WP_028313053.1">
    <property type="nucleotide sequence ID" value="NZ_KI519500.1"/>
</dbReference>
<evidence type="ECO:0000313" key="1">
    <source>
        <dbReference type="Proteomes" id="UP000675920"/>
    </source>
</evidence>
<dbReference type="Proteomes" id="UP000675920">
    <property type="component" value="Unplaced"/>
</dbReference>
<protein>
    <submittedName>
        <fullName evidence="2">Uncharacterized protein</fullName>
    </submittedName>
</protein>
<name>A0A8B6X7B3_9BURK</name>
<reference evidence="2" key="1">
    <citation type="submission" date="2025-08" db="UniProtKB">
        <authorList>
            <consortium name="RefSeq"/>
        </authorList>
    </citation>
    <scope>IDENTIFICATION</scope>
</reference>
<organism evidence="1 2">
    <name type="scientific">Derxia gummosa DSM 723</name>
    <dbReference type="NCBI Taxonomy" id="1121388"/>
    <lineage>
        <taxon>Bacteria</taxon>
        <taxon>Pseudomonadati</taxon>
        <taxon>Pseudomonadota</taxon>
        <taxon>Betaproteobacteria</taxon>
        <taxon>Burkholderiales</taxon>
        <taxon>Alcaligenaceae</taxon>
        <taxon>Derxia</taxon>
    </lineage>
</organism>
<accession>A0A8B6X7B3</accession>
<evidence type="ECO:0000313" key="2">
    <source>
        <dbReference type="RefSeq" id="WP_028313053.1"/>
    </source>
</evidence>
<sequence length="135" mass="13272">MSIDIKTQTTGAGMAALLKQSQAAADATTQNLLATAAGATKDNASVASTLVSLGKSAASAASLTYDMSGSLTGSASDGDSGVASLLQGMVASTGNSSLPTTAGGWVDLIKNHPDEAKASLAQVSRQSVLDLLNAE</sequence>